<sequence>MKYNRRIWALAGCSMAVFLLVCIGWNHTDGNTAVHKAGEIKDISLHEPMERDGKIYLRLADNQREGYPTSVACDYFANLVEERSQGRIEILTFHSSRLGDEKSTVNQLRYGGIDIVRVSIALLYDYNQELSVLQMPYLYKDSDHMWAILDSDIGDYFLASLRDNGMEGLCWYDAGARNFYTVNKEIRSVKDLEGLKIRVQQSNFMIDLISALGADPVDLPYEEVRMALHSHRIDGAENNFPSYISTGHSLMAPNLVMDEHTRIPEMIVMNKKILDEFSTEDQELIRQAALDSSLYQRELWKSEEEGNRKRFVASGGNITYVEDKDAFIRKVQPIYDVYGKKYKALLDEIEARAE</sequence>
<dbReference type="EMBL" id="JAAITT010000007">
    <property type="protein sequence ID" value="NSJ48391.1"/>
    <property type="molecule type" value="Genomic_DNA"/>
</dbReference>
<dbReference type="InterPro" id="IPR018389">
    <property type="entry name" value="DctP_fam"/>
</dbReference>
<gene>
    <name evidence="4" type="ORF">G5B36_06725</name>
    <name evidence="3" type="ORF">L0N08_00845</name>
</gene>
<dbReference type="GO" id="GO:0030288">
    <property type="term" value="C:outer membrane-bounded periplasmic space"/>
    <property type="evidence" value="ECO:0007669"/>
    <property type="project" value="InterPro"/>
</dbReference>
<keyword evidence="2" id="KW-1133">Transmembrane helix</keyword>
<dbReference type="SUPFAM" id="SSF53850">
    <property type="entry name" value="Periplasmic binding protein-like II"/>
    <property type="match status" value="1"/>
</dbReference>
<reference evidence="4 5" key="1">
    <citation type="journal article" date="2020" name="Cell Host Microbe">
        <title>Functional and Genomic Variation between Human-Derived Isolates of Lachnospiraceae Reveals Inter- and Intra-Species Diversity.</title>
        <authorList>
            <person name="Sorbara M.T."/>
            <person name="Littmann E.R."/>
            <person name="Fontana E."/>
            <person name="Moody T.U."/>
            <person name="Kohout C.E."/>
            <person name="Gjonbalaj M."/>
            <person name="Eaton V."/>
            <person name="Seok R."/>
            <person name="Leiner I.M."/>
            <person name="Pamer E.G."/>
        </authorList>
    </citation>
    <scope>NUCLEOTIDE SEQUENCE [LARGE SCALE GENOMIC DNA]</scope>
    <source>
        <strain evidence="4 5">MSK.1.17</strain>
    </source>
</reference>
<dbReference type="GO" id="GO:0055085">
    <property type="term" value="P:transmembrane transport"/>
    <property type="evidence" value="ECO:0007669"/>
    <property type="project" value="InterPro"/>
</dbReference>
<dbReference type="PANTHER" id="PTHR33376:SF2">
    <property type="entry name" value="DICARBOXYLATE-BINDING PERIPLASMIC PROTEIN"/>
    <property type="match status" value="1"/>
</dbReference>
<accession>A0AAW5BVA1</accession>
<evidence type="ECO:0000313" key="3">
    <source>
        <dbReference type="EMBL" id="MCG4743954.1"/>
    </source>
</evidence>
<dbReference type="Proteomes" id="UP001299608">
    <property type="component" value="Unassembled WGS sequence"/>
</dbReference>
<dbReference type="Proteomes" id="UP000669239">
    <property type="component" value="Unassembled WGS sequence"/>
</dbReference>
<dbReference type="InterPro" id="IPR038404">
    <property type="entry name" value="TRAP_DctP_sf"/>
</dbReference>
<dbReference type="PANTHER" id="PTHR33376">
    <property type="match status" value="1"/>
</dbReference>
<comment type="caution">
    <text evidence="3">The sequence shown here is derived from an EMBL/GenBank/DDBJ whole genome shotgun (WGS) entry which is preliminary data.</text>
</comment>
<keyword evidence="2" id="KW-0472">Membrane</keyword>
<evidence type="ECO:0000313" key="4">
    <source>
        <dbReference type="EMBL" id="NSJ48391.1"/>
    </source>
</evidence>
<keyword evidence="1" id="KW-0732">Signal</keyword>
<dbReference type="CDD" id="cd13671">
    <property type="entry name" value="PBP2_TRAP_SBP_like_3"/>
    <property type="match status" value="1"/>
</dbReference>
<dbReference type="InterPro" id="IPR004682">
    <property type="entry name" value="TRAP_DctP"/>
</dbReference>
<organism evidence="3 6">
    <name type="scientific">Enterocloster aldenensis</name>
    <dbReference type="NCBI Taxonomy" id="358742"/>
    <lineage>
        <taxon>Bacteria</taxon>
        <taxon>Bacillati</taxon>
        <taxon>Bacillota</taxon>
        <taxon>Clostridia</taxon>
        <taxon>Lachnospirales</taxon>
        <taxon>Lachnospiraceae</taxon>
        <taxon>Enterocloster</taxon>
    </lineage>
</organism>
<dbReference type="NCBIfam" id="NF037995">
    <property type="entry name" value="TRAP_S1"/>
    <property type="match status" value="1"/>
</dbReference>
<keyword evidence="2" id="KW-0812">Transmembrane</keyword>
<dbReference type="RefSeq" id="WP_165641792.1">
    <property type="nucleotide sequence ID" value="NZ_JAAITT010000007.1"/>
</dbReference>
<dbReference type="Pfam" id="PF03480">
    <property type="entry name" value="DctP"/>
    <property type="match status" value="1"/>
</dbReference>
<reference evidence="3" key="3">
    <citation type="submission" date="2022-01" db="EMBL/GenBank/DDBJ databases">
        <title>Collection of gut derived symbiotic bacterial strains cultured from healthy donors.</title>
        <authorList>
            <person name="Lin H."/>
            <person name="Kohout C."/>
            <person name="Waligurski E."/>
            <person name="Pamer E.G."/>
        </authorList>
    </citation>
    <scope>NUCLEOTIDE SEQUENCE</scope>
    <source>
        <strain evidence="3">DFI.6.55</strain>
    </source>
</reference>
<dbReference type="PIRSF" id="PIRSF006470">
    <property type="entry name" value="DctB"/>
    <property type="match status" value="1"/>
</dbReference>
<dbReference type="GO" id="GO:0030246">
    <property type="term" value="F:carbohydrate binding"/>
    <property type="evidence" value="ECO:0007669"/>
    <property type="project" value="TreeGrafter"/>
</dbReference>
<evidence type="ECO:0000256" key="2">
    <source>
        <dbReference type="SAM" id="Phobius"/>
    </source>
</evidence>
<proteinExistence type="predicted"/>
<feature type="transmembrane region" description="Helical" evidence="2">
    <location>
        <begin position="7"/>
        <end position="26"/>
    </location>
</feature>
<keyword evidence="5" id="KW-1185">Reference proteome</keyword>
<protein>
    <submittedName>
        <fullName evidence="3">TRAP transporter substrate-binding protein</fullName>
    </submittedName>
</protein>
<dbReference type="AlphaFoldDB" id="A0AAW5BVA1"/>
<dbReference type="EMBL" id="JAKNGE010000001">
    <property type="protein sequence ID" value="MCG4743954.1"/>
    <property type="molecule type" value="Genomic_DNA"/>
</dbReference>
<reference evidence="4" key="2">
    <citation type="submission" date="2020-02" db="EMBL/GenBank/DDBJ databases">
        <authorList>
            <person name="Littmann E."/>
            <person name="Sorbara M."/>
        </authorList>
    </citation>
    <scope>NUCLEOTIDE SEQUENCE</scope>
    <source>
        <strain evidence="4">MSK.1.17</strain>
    </source>
</reference>
<evidence type="ECO:0000313" key="6">
    <source>
        <dbReference type="Proteomes" id="UP001299608"/>
    </source>
</evidence>
<dbReference type="Gene3D" id="3.40.190.170">
    <property type="entry name" value="Bacterial extracellular solute-binding protein, family 7"/>
    <property type="match status" value="1"/>
</dbReference>
<evidence type="ECO:0000313" key="5">
    <source>
        <dbReference type="Proteomes" id="UP000669239"/>
    </source>
</evidence>
<name>A0AAW5BVA1_9FIRM</name>
<evidence type="ECO:0000256" key="1">
    <source>
        <dbReference type="ARBA" id="ARBA00022729"/>
    </source>
</evidence>